<dbReference type="PROSITE" id="PS50932">
    <property type="entry name" value="HTH_LACI_2"/>
    <property type="match status" value="1"/>
</dbReference>
<keyword evidence="6" id="KW-1185">Reference proteome</keyword>
<organism evidence="5 6">
    <name type="scientific">Puniceibacterium sediminis</name>
    <dbReference type="NCBI Taxonomy" id="1608407"/>
    <lineage>
        <taxon>Bacteria</taxon>
        <taxon>Pseudomonadati</taxon>
        <taxon>Pseudomonadota</taxon>
        <taxon>Alphaproteobacteria</taxon>
        <taxon>Rhodobacterales</taxon>
        <taxon>Paracoccaceae</taxon>
        <taxon>Puniceibacterium</taxon>
    </lineage>
</organism>
<keyword evidence="3" id="KW-0804">Transcription</keyword>
<gene>
    <name evidence="5" type="ORF">SAMN06265370_1092</name>
</gene>
<dbReference type="Pfam" id="PF13377">
    <property type="entry name" value="Peripla_BP_3"/>
    <property type="match status" value="1"/>
</dbReference>
<proteinExistence type="predicted"/>
<dbReference type="CDD" id="cd01392">
    <property type="entry name" value="HTH_LacI"/>
    <property type="match status" value="1"/>
</dbReference>
<protein>
    <submittedName>
        <fullName evidence="5">Transcriptional regulator, LacI family</fullName>
    </submittedName>
</protein>
<evidence type="ECO:0000313" key="6">
    <source>
        <dbReference type="Proteomes" id="UP000198417"/>
    </source>
</evidence>
<evidence type="ECO:0000256" key="2">
    <source>
        <dbReference type="ARBA" id="ARBA00023125"/>
    </source>
</evidence>
<dbReference type="SUPFAM" id="SSF53822">
    <property type="entry name" value="Periplasmic binding protein-like I"/>
    <property type="match status" value="1"/>
</dbReference>
<dbReference type="AlphaFoldDB" id="A0A238X319"/>
<evidence type="ECO:0000256" key="3">
    <source>
        <dbReference type="ARBA" id="ARBA00023163"/>
    </source>
</evidence>
<sequence length="342" mass="37357">MNKRITLKDIAVATGVHVSTVSRALDPKRETPLTDDVVLRIRETADRLGYRPNRIASSLRTQKTMTIGVMIPDITNMIFPPIVRGIESVLEPLGYASIIVNTDSQRGREQRLVEILQDRGVDGIIHTAVLLDDPTIVKAAEAGLPVVTLNRKIEGTRVPYIINDEAAGIEAAFSLLHDKGHRHIAHLAGPRNLSTGQLRLDAFRASAAIRGMNVENLTIVEAAQFDEVDGRRAAEEILIRDPGTTAILCANDRLALGAIDHFRTVGLRCPEDISVTGFNDMPFLNMIPPRLTTVRIQQFEAGAVAARHMASILSGHGEDVPIETILPVLLIERDSVAVPRQA</sequence>
<evidence type="ECO:0000256" key="1">
    <source>
        <dbReference type="ARBA" id="ARBA00023015"/>
    </source>
</evidence>
<reference evidence="5 6" key="1">
    <citation type="submission" date="2017-06" db="EMBL/GenBank/DDBJ databases">
        <authorList>
            <person name="Kim H.J."/>
            <person name="Triplett B.A."/>
        </authorList>
    </citation>
    <scope>NUCLEOTIDE SEQUENCE [LARGE SCALE GENOMIC DNA]</scope>
    <source>
        <strain evidence="5 6">DSM 29052</strain>
    </source>
</reference>
<dbReference type="SMART" id="SM00354">
    <property type="entry name" value="HTH_LACI"/>
    <property type="match status" value="1"/>
</dbReference>
<dbReference type="InterPro" id="IPR028082">
    <property type="entry name" value="Peripla_BP_I"/>
</dbReference>
<accession>A0A238X319</accession>
<dbReference type="PANTHER" id="PTHR30146">
    <property type="entry name" value="LACI-RELATED TRANSCRIPTIONAL REPRESSOR"/>
    <property type="match status" value="1"/>
</dbReference>
<evidence type="ECO:0000313" key="5">
    <source>
        <dbReference type="EMBL" id="SNR53102.1"/>
    </source>
</evidence>
<dbReference type="InterPro" id="IPR046335">
    <property type="entry name" value="LacI/GalR-like_sensor"/>
</dbReference>
<dbReference type="Gene3D" id="1.10.260.40">
    <property type="entry name" value="lambda repressor-like DNA-binding domains"/>
    <property type="match status" value="1"/>
</dbReference>
<dbReference type="GO" id="GO:0000976">
    <property type="term" value="F:transcription cis-regulatory region binding"/>
    <property type="evidence" value="ECO:0007669"/>
    <property type="project" value="TreeGrafter"/>
</dbReference>
<dbReference type="RefSeq" id="WP_089270597.1">
    <property type="nucleotide sequence ID" value="NZ_FZNN01000009.1"/>
</dbReference>
<dbReference type="InterPro" id="IPR000843">
    <property type="entry name" value="HTH_LacI"/>
</dbReference>
<dbReference type="CDD" id="cd06267">
    <property type="entry name" value="PBP1_LacI_sugar_binding-like"/>
    <property type="match status" value="1"/>
</dbReference>
<keyword evidence="2" id="KW-0238">DNA-binding</keyword>
<dbReference type="Pfam" id="PF00356">
    <property type="entry name" value="LacI"/>
    <property type="match status" value="1"/>
</dbReference>
<evidence type="ECO:0000259" key="4">
    <source>
        <dbReference type="PROSITE" id="PS50932"/>
    </source>
</evidence>
<name>A0A238X319_9RHOB</name>
<dbReference type="Gene3D" id="3.40.50.2300">
    <property type="match status" value="2"/>
</dbReference>
<feature type="domain" description="HTH lacI-type" evidence="4">
    <location>
        <begin position="5"/>
        <end position="61"/>
    </location>
</feature>
<dbReference type="Proteomes" id="UP000198417">
    <property type="component" value="Unassembled WGS sequence"/>
</dbReference>
<dbReference type="EMBL" id="FZNN01000009">
    <property type="protein sequence ID" value="SNR53102.1"/>
    <property type="molecule type" value="Genomic_DNA"/>
</dbReference>
<dbReference type="SUPFAM" id="SSF47413">
    <property type="entry name" value="lambda repressor-like DNA-binding domains"/>
    <property type="match status" value="1"/>
</dbReference>
<keyword evidence="1" id="KW-0805">Transcription regulation</keyword>
<dbReference type="GO" id="GO:0003700">
    <property type="term" value="F:DNA-binding transcription factor activity"/>
    <property type="evidence" value="ECO:0007669"/>
    <property type="project" value="TreeGrafter"/>
</dbReference>
<dbReference type="PANTHER" id="PTHR30146:SF109">
    <property type="entry name" value="HTH-TYPE TRANSCRIPTIONAL REGULATOR GALS"/>
    <property type="match status" value="1"/>
</dbReference>
<dbReference type="OrthoDB" id="8433438at2"/>
<dbReference type="InterPro" id="IPR010982">
    <property type="entry name" value="Lambda_DNA-bd_dom_sf"/>
</dbReference>